<dbReference type="RefSeq" id="WP_106647224.1">
    <property type="nucleotide sequence ID" value="NZ_BMGO01000001.1"/>
</dbReference>
<dbReference type="UniPathway" id="UPA00359">
    <property type="reaction ID" value="UER00480"/>
</dbReference>
<dbReference type="PANTHER" id="PTHR34990">
    <property type="entry name" value="UDP-2,3-DIACYLGLUCOSAMINE HYDROLASE-RELATED"/>
    <property type="match status" value="1"/>
</dbReference>
<feature type="binding site" evidence="10">
    <location>
        <position position="194"/>
    </location>
    <ligand>
        <name>substrate</name>
    </ligand>
</feature>
<evidence type="ECO:0000256" key="9">
    <source>
        <dbReference type="ARBA" id="ARBA00023211"/>
    </source>
</evidence>
<keyword evidence="3 10" id="KW-0997">Cell inner membrane</keyword>
<feature type="binding site" evidence="10">
    <location>
        <position position="7"/>
    </location>
    <ligand>
        <name>Mn(2+)</name>
        <dbReference type="ChEBI" id="CHEBI:29035"/>
        <label>1</label>
    </ligand>
</feature>
<evidence type="ECO:0000313" key="12">
    <source>
        <dbReference type="Proteomes" id="UP000232693"/>
    </source>
</evidence>
<feature type="binding site" evidence="10">
    <location>
        <position position="78"/>
    </location>
    <ligand>
        <name>Mn(2+)</name>
        <dbReference type="ChEBI" id="CHEBI:29035"/>
        <label>2</label>
    </ligand>
</feature>
<keyword evidence="1 10" id="KW-1003">Cell membrane</keyword>
<dbReference type="InterPro" id="IPR029052">
    <property type="entry name" value="Metallo-depent_PP-like"/>
</dbReference>
<evidence type="ECO:0000256" key="4">
    <source>
        <dbReference type="ARBA" id="ARBA00022556"/>
    </source>
</evidence>
<dbReference type="Pfam" id="PF00149">
    <property type="entry name" value="Metallophos"/>
    <property type="match status" value="1"/>
</dbReference>
<evidence type="ECO:0000256" key="8">
    <source>
        <dbReference type="ARBA" id="ARBA00023136"/>
    </source>
</evidence>
<keyword evidence="4 10" id="KW-0441">Lipid A biosynthesis</keyword>
<dbReference type="NCBIfam" id="TIGR01854">
    <property type="entry name" value="lipid_A_lpxH"/>
    <property type="match status" value="1"/>
</dbReference>
<dbReference type="Gene3D" id="3.60.21.10">
    <property type="match status" value="1"/>
</dbReference>
<feature type="binding site" evidence="10">
    <location>
        <position position="121"/>
    </location>
    <ligand>
        <name>substrate</name>
    </ligand>
</feature>
<keyword evidence="6 10" id="KW-0378">Hydrolase</keyword>
<keyword evidence="8 10" id="KW-0472">Membrane</keyword>
<feature type="binding site" evidence="10">
    <location>
        <position position="159"/>
    </location>
    <ligand>
        <name>substrate</name>
    </ligand>
</feature>
<keyword evidence="2 10" id="KW-0444">Lipid biosynthesis</keyword>
<dbReference type="InterPro" id="IPR004843">
    <property type="entry name" value="Calcineurin-like_PHP"/>
</dbReference>
<organism evidence="11 12">
    <name type="scientific">Kangiella profundi</name>
    <dbReference type="NCBI Taxonomy" id="1561924"/>
    <lineage>
        <taxon>Bacteria</taxon>
        <taxon>Pseudomonadati</taxon>
        <taxon>Pseudomonadota</taxon>
        <taxon>Gammaproteobacteria</taxon>
        <taxon>Kangiellales</taxon>
        <taxon>Kangiellaceae</taxon>
        <taxon>Kangiella</taxon>
    </lineage>
</organism>
<comment type="cofactor">
    <cofactor evidence="10">
        <name>Mn(2+)</name>
        <dbReference type="ChEBI" id="CHEBI:29035"/>
    </cofactor>
    <text evidence="10">Binds 2 Mn(2+) ions per subunit in a binuclear metal center.</text>
</comment>
<dbReference type="GO" id="GO:0005737">
    <property type="term" value="C:cytoplasm"/>
    <property type="evidence" value="ECO:0007669"/>
    <property type="project" value="InterPro"/>
</dbReference>
<evidence type="ECO:0000256" key="6">
    <source>
        <dbReference type="ARBA" id="ARBA00022801"/>
    </source>
</evidence>
<keyword evidence="7 10" id="KW-0443">Lipid metabolism</keyword>
<name>A0A2K9A9K8_9GAMM</name>
<feature type="binding site" evidence="10">
    <location>
        <begin position="78"/>
        <end position="79"/>
    </location>
    <ligand>
        <name>substrate</name>
    </ligand>
</feature>
<evidence type="ECO:0000256" key="1">
    <source>
        <dbReference type="ARBA" id="ARBA00022475"/>
    </source>
</evidence>
<evidence type="ECO:0000256" key="10">
    <source>
        <dbReference type="HAMAP-Rule" id="MF_00575"/>
    </source>
</evidence>
<keyword evidence="5 10" id="KW-0479">Metal-binding</keyword>
<dbReference type="PANTHER" id="PTHR34990:SF1">
    <property type="entry name" value="UDP-2,3-DIACYLGLUCOSAMINE HYDROLASE"/>
    <property type="match status" value="1"/>
</dbReference>
<dbReference type="HAMAP" id="MF_00575">
    <property type="entry name" value="LpxH"/>
    <property type="match status" value="1"/>
</dbReference>
<proteinExistence type="inferred from homology"/>
<dbReference type="KEGG" id="kpd:CW740_09225"/>
<feature type="binding site" evidence="10">
    <location>
        <position position="194"/>
    </location>
    <ligand>
        <name>Mn(2+)</name>
        <dbReference type="ChEBI" id="CHEBI:29035"/>
        <label>2</label>
    </ligand>
</feature>
<evidence type="ECO:0000256" key="2">
    <source>
        <dbReference type="ARBA" id="ARBA00022516"/>
    </source>
</evidence>
<dbReference type="GO" id="GO:0008758">
    <property type="term" value="F:UDP-2,3-diacylglucosamine hydrolase activity"/>
    <property type="evidence" value="ECO:0007669"/>
    <property type="project" value="UniProtKB-UniRule"/>
</dbReference>
<keyword evidence="12" id="KW-1185">Reference proteome</keyword>
<dbReference type="AlphaFoldDB" id="A0A2K9A9K8"/>
<feature type="binding site" evidence="10">
    <location>
        <position position="40"/>
    </location>
    <ligand>
        <name>Mn(2+)</name>
        <dbReference type="ChEBI" id="CHEBI:29035"/>
        <label>2</label>
    </ligand>
</feature>
<comment type="pathway">
    <text evidence="10">Glycolipid biosynthesis; lipid IV(A) biosynthesis; lipid IV(A) from (3R)-3-hydroxytetradecanoyl-[acyl-carrier-protein] and UDP-N-acetyl-alpha-D-glucosamine: step 4/6.</text>
</comment>
<dbReference type="Proteomes" id="UP000232693">
    <property type="component" value="Chromosome"/>
</dbReference>
<feature type="binding site" evidence="10">
    <location>
        <position position="40"/>
    </location>
    <ligand>
        <name>Mn(2+)</name>
        <dbReference type="ChEBI" id="CHEBI:29035"/>
        <label>1</label>
    </ligand>
</feature>
<dbReference type="GO" id="GO:0019897">
    <property type="term" value="C:extrinsic component of plasma membrane"/>
    <property type="evidence" value="ECO:0007669"/>
    <property type="project" value="UniProtKB-UniRule"/>
</dbReference>
<comment type="subcellular location">
    <subcellularLocation>
        <location evidence="10">Cell inner membrane</location>
        <topology evidence="10">Peripheral membrane protein</topology>
        <orientation evidence="10">Cytoplasmic side</orientation>
    </subcellularLocation>
</comment>
<dbReference type="OrthoDB" id="9783283at2"/>
<evidence type="ECO:0000313" key="11">
    <source>
        <dbReference type="EMBL" id="AUD79410.1"/>
    </source>
</evidence>
<dbReference type="GO" id="GO:0030145">
    <property type="term" value="F:manganese ion binding"/>
    <property type="evidence" value="ECO:0007669"/>
    <property type="project" value="UniProtKB-UniRule"/>
</dbReference>
<feature type="binding site" evidence="10">
    <location>
        <position position="113"/>
    </location>
    <ligand>
        <name>Mn(2+)</name>
        <dbReference type="ChEBI" id="CHEBI:29035"/>
        <label>2</label>
    </ligand>
</feature>
<feature type="binding site" evidence="10">
    <location>
        <position position="163"/>
    </location>
    <ligand>
        <name>substrate</name>
    </ligand>
</feature>
<keyword evidence="9 10" id="KW-0464">Manganese</keyword>
<protein>
    <recommendedName>
        <fullName evidence="10">UDP-2,3-diacylglucosamine hydrolase</fullName>
        <ecNumber evidence="10">3.6.1.54</ecNumber>
    </recommendedName>
    <alternativeName>
        <fullName evidence="10">UDP-2,3-diacylglucosamine diphosphatase</fullName>
    </alternativeName>
</protein>
<dbReference type="EMBL" id="CP025120">
    <property type="protein sequence ID" value="AUD79410.1"/>
    <property type="molecule type" value="Genomic_DNA"/>
</dbReference>
<feature type="binding site" evidence="10">
    <location>
        <position position="9"/>
    </location>
    <ligand>
        <name>Mn(2+)</name>
        <dbReference type="ChEBI" id="CHEBI:29035"/>
        <label>1</label>
    </ligand>
</feature>
<dbReference type="NCBIfam" id="NF003743">
    <property type="entry name" value="PRK05340.1"/>
    <property type="match status" value="1"/>
</dbReference>
<sequence>MIHIISDLHLCEERPDLTALFNQYMEEIAPESDALYVLGDLFESWIGDDDDSEFVKSIIAKFKTYSDSGKPLYFQHGNRDFLLGEEFAKATGGVIVGEVHPITIDDKEAILMHGDSLCWDDKEYMQFRQMVRSDEWQQQLLSQPLAVRRGIAADLRQKSREAQANKASAITDVHPDAVKEVLQKHQADILIHGHTHRPDFHDIEVDGKHCQRIVLSDWGDKGHYLTINGYEIDSHYFE</sequence>
<dbReference type="EC" id="3.6.1.54" evidence="10"/>
<feature type="binding site" evidence="10">
    <location>
        <position position="196"/>
    </location>
    <ligand>
        <name>Mn(2+)</name>
        <dbReference type="ChEBI" id="CHEBI:29035"/>
        <label>1</label>
    </ligand>
</feature>
<dbReference type="SUPFAM" id="SSF56300">
    <property type="entry name" value="Metallo-dependent phosphatases"/>
    <property type="match status" value="1"/>
</dbReference>
<reference evidence="11 12" key="1">
    <citation type="submission" date="2017-12" db="EMBL/GenBank/DDBJ databases">
        <title>Kangiella profundi FT102 completed genome.</title>
        <authorList>
            <person name="Xu J."/>
            <person name="Wang J."/>
            <person name="Lu Y."/>
        </authorList>
    </citation>
    <scope>NUCLEOTIDE SEQUENCE [LARGE SCALE GENOMIC DNA]</scope>
    <source>
        <strain evidence="11 12">FT102</strain>
    </source>
</reference>
<dbReference type="GO" id="GO:0009245">
    <property type="term" value="P:lipid A biosynthetic process"/>
    <property type="evidence" value="ECO:0007669"/>
    <property type="project" value="UniProtKB-UniRule"/>
</dbReference>
<dbReference type="CDD" id="cd07398">
    <property type="entry name" value="MPP_YbbF-LpxH"/>
    <property type="match status" value="1"/>
</dbReference>
<evidence type="ECO:0000256" key="3">
    <source>
        <dbReference type="ARBA" id="ARBA00022519"/>
    </source>
</evidence>
<comment type="catalytic activity">
    <reaction evidence="10">
        <text>UDP-2-N,3-O-bis[(3R)-3-hydroxytetradecanoyl]-alpha-D-glucosamine + H2O = 2-N,3-O-bis[(3R)-3-hydroxytetradecanoyl]-alpha-D-glucosaminyl 1-phosphate + UMP + 2 H(+)</text>
        <dbReference type="Rhea" id="RHEA:25213"/>
        <dbReference type="ChEBI" id="CHEBI:15377"/>
        <dbReference type="ChEBI" id="CHEBI:15378"/>
        <dbReference type="ChEBI" id="CHEBI:57865"/>
        <dbReference type="ChEBI" id="CHEBI:57957"/>
        <dbReference type="ChEBI" id="CHEBI:78847"/>
        <dbReference type="EC" id="3.6.1.54"/>
    </reaction>
</comment>
<feature type="binding site" evidence="10">
    <location>
        <position position="166"/>
    </location>
    <ligand>
        <name>substrate</name>
    </ligand>
</feature>
<evidence type="ECO:0000256" key="7">
    <source>
        <dbReference type="ARBA" id="ARBA00023098"/>
    </source>
</evidence>
<gene>
    <name evidence="10" type="primary">lpxH</name>
    <name evidence="11" type="ORF">CW740_09225</name>
</gene>
<evidence type="ECO:0000256" key="5">
    <source>
        <dbReference type="ARBA" id="ARBA00022723"/>
    </source>
</evidence>
<comment type="similarity">
    <text evidence="10">Belongs to the LpxH family.</text>
</comment>
<dbReference type="InterPro" id="IPR010138">
    <property type="entry name" value="UDP-diacylglucosamine_Hdrlase"/>
</dbReference>
<dbReference type="InterPro" id="IPR043461">
    <property type="entry name" value="LpxH-like"/>
</dbReference>
<comment type="function">
    <text evidence="10">Hydrolyzes the pyrophosphate bond of UDP-2,3-diacylglucosamine to yield 2,3-diacylglucosamine 1-phosphate (lipid X) and UMP by catalyzing the attack of water at the alpha-P atom. Involved in the biosynthesis of lipid A, a phosphorylated glycolipid that anchors the lipopolysaccharide to the outer membrane of the cell.</text>
</comment>
<accession>A0A2K9A9K8</accession>